<dbReference type="Proteomes" id="UP001320314">
    <property type="component" value="Unassembled WGS sequence"/>
</dbReference>
<feature type="signal peptide" evidence="2">
    <location>
        <begin position="1"/>
        <end position="27"/>
    </location>
</feature>
<name>A0ABD4SDF5_9LACO</name>
<dbReference type="InterPro" id="IPR059115">
    <property type="entry name" value="Rib"/>
</dbReference>
<organism evidence="4 5">
    <name type="scientific">Lactobacillus delbrueckii subsp. allosunkii</name>
    <dbReference type="NCBI Taxonomy" id="1050107"/>
    <lineage>
        <taxon>Bacteria</taxon>
        <taxon>Bacillati</taxon>
        <taxon>Bacillota</taxon>
        <taxon>Bacilli</taxon>
        <taxon>Lactobacillales</taxon>
        <taxon>Lactobacillaceae</taxon>
        <taxon>Lactobacillus</taxon>
    </lineage>
</organism>
<gene>
    <name evidence="4" type="ORF">LOB39_06485</name>
</gene>
<dbReference type="AlphaFoldDB" id="A0ABD4SDF5"/>
<keyword evidence="2" id="KW-0732">Signal</keyword>
<accession>A0ABD4SDF5</accession>
<dbReference type="EMBL" id="JAJNUD010000014">
    <property type="protein sequence ID" value="MCD5518213.1"/>
    <property type="molecule type" value="Genomic_DNA"/>
</dbReference>
<comment type="caution">
    <text evidence="4">The sequence shown here is derived from an EMBL/GenBank/DDBJ whole genome shotgun (WGS) entry which is preliminary data.</text>
</comment>
<dbReference type="RefSeq" id="WP_050780559.1">
    <property type="nucleotide sequence ID" value="NZ_JAJNUD010000014.1"/>
</dbReference>
<proteinExistence type="predicted"/>
<evidence type="ECO:0000313" key="4">
    <source>
        <dbReference type="EMBL" id="MCD5518213.1"/>
    </source>
</evidence>
<evidence type="ECO:0000256" key="1">
    <source>
        <dbReference type="SAM" id="MobiDB-lite"/>
    </source>
</evidence>
<dbReference type="Pfam" id="PF08428">
    <property type="entry name" value="Rib"/>
    <property type="match status" value="2"/>
</dbReference>
<evidence type="ECO:0000256" key="2">
    <source>
        <dbReference type="SAM" id="SignalP"/>
    </source>
</evidence>
<feature type="domain" description="Rib" evidence="3">
    <location>
        <begin position="222"/>
        <end position="306"/>
    </location>
</feature>
<reference evidence="4 5" key="1">
    <citation type="submission" date="2021-12" db="EMBL/GenBank/DDBJ databases">
        <title>Antimicrobial susceptibility of Lactobacillus delbrueckii subsp. lactis obtained from milk products and other habitats.</title>
        <authorList>
            <person name="Shani N."/>
        </authorList>
    </citation>
    <scope>NUCLEOTIDE SEQUENCE [LARGE SCALE GENOMIC DNA]</scope>
    <source>
        <strain evidence="4 5">CIRM BIA 266</strain>
    </source>
</reference>
<feature type="domain" description="Rib" evidence="3">
    <location>
        <begin position="143"/>
        <end position="212"/>
    </location>
</feature>
<feature type="region of interest" description="Disordered" evidence="1">
    <location>
        <begin position="36"/>
        <end position="130"/>
    </location>
</feature>
<evidence type="ECO:0000313" key="5">
    <source>
        <dbReference type="Proteomes" id="UP001320314"/>
    </source>
</evidence>
<feature type="chain" id="PRO_5044748156" description="Rib domain-containing protein" evidence="2">
    <location>
        <begin position="28"/>
        <end position="417"/>
    </location>
</feature>
<evidence type="ECO:0000259" key="3">
    <source>
        <dbReference type="Pfam" id="PF08428"/>
    </source>
</evidence>
<protein>
    <recommendedName>
        <fullName evidence="3">Rib domain-containing protein</fullName>
    </recommendedName>
</protein>
<sequence length="417" mass="46060">MSNKLKAISKVSVALALLGAAVPAVEAAPTAMAAKKATKKAKKSTKKTVKKSTKKAKKAKKTTKKKATKKVAKKTAAKKPAKKSVKKPVAKKPVKKAVKKPVAKKPVKKSVKKPVAKKPAKKVVKKTTTKKTAKKVVKHVTMADKYQPKVKSGTVNVAWDSILLPEDFITNRSSLPSYVYFDFLDPVNTEKGGTHKTRIQAEYTDGSKEVVGTVTFVVPMMDADKYHPTAQDVTVNYGDAFDIREDAITNAPGYFPNDPALPQFEDADDQTRFDVRYDYGQDIGGSYKSGTYNDQIEVRYPDGSYNYTNKFKITVLPSDADKVKVSLKSSYFTVSSNETLSHYTDDDFWQTLNDPTRFLNIGSALPEGTVIHFADDHDSNLDNTVGPLEPKKYVTSLIFEFPDGSEYQTDDFTLDVK</sequence>